<evidence type="ECO:0000313" key="2">
    <source>
        <dbReference type="EMBL" id="MET3650613.1"/>
    </source>
</evidence>
<feature type="chain" id="PRO_5045493266" evidence="1">
    <location>
        <begin position="21"/>
        <end position="117"/>
    </location>
</feature>
<dbReference type="Proteomes" id="UP001549184">
    <property type="component" value="Unassembled WGS sequence"/>
</dbReference>
<evidence type="ECO:0000256" key="1">
    <source>
        <dbReference type="SAM" id="SignalP"/>
    </source>
</evidence>
<dbReference type="EMBL" id="JBEPMU010000001">
    <property type="protein sequence ID" value="MET3650613.1"/>
    <property type="molecule type" value="Genomic_DNA"/>
</dbReference>
<accession>A0ABV2JS41</accession>
<evidence type="ECO:0000313" key="3">
    <source>
        <dbReference type="Proteomes" id="UP001549184"/>
    </source>
</evidence>
<protein>
    <submittedName>
        <fullName evidence="2">Uncharacterized protein</fullName>
    </submittedName>
</protein>
<feature type="signal peptide" evidence="1">
    <location>
        <begin position="1"/>
        <end position="20"/>
    </location>
</feature>
<keyword evidence="1" id="KW-0732">Signal</keyword>
<name>A0ABV2JS41_9GAMM</name>
<reference evidence="2 3" key="1">
    <citation type="submission" date="2024-06" db="EMBL/GenBank/DDBJ databases">
        <title>Sorghum-associated microbial communities from plants grown in Nebraska, USA.</title>
        <authorList>
            <person name="Schachtman D."/>
        </authorList>
    </citation>
    <scope>NUCLEOTIDE SEQUENCE [LARGE SCALE GENOMIC DNA]</scope>
    <source>
        <strain evidence="2 3">1073</strain>
    </source>
</reference>
<gene>
    <name evidence="2" type="ORF">ABIC75_000315</name>
</gene>
<comment type="caution">
    <text evidence="2">The sequence shown here is derived from an EMBL/GenBank/DDBJ whole genome shotgun (WGS) entry which is preliminary data.</text>
</comment>
<keyword evidence="3" id="KW-1185">Reference proteome</keyword>
<organism evidence="2 3">
    <name type="scientific">Dyella japonica</name>
    <dbReference type="NCBI Taxonomy" id="231455"/>
    <lineage>
        <taxon>Bacteria</taxon>
        <taxon>Pseudomonadati</taxon>
        <taxon>Pseudomonadota</taxon>
        <taxon>Gammaproteobacteria</taxon>
        <taxon>Lysobacterales</taxon>
        <taxon>Rhodanobacteraceae</taxon>
        <taxon>Dyella</taxon>
    </lineage>
</organism>
<sequence length="117" mass="12793">MRFLALGAWLLLFGSHAANALTLPTSPKTGATTAPSKLSELQQCDKWADIVRDIASARASGETMSDYVADLRKSGEDLVPPELQLIQRIYASTLSPDDVAALWQKDCYATIQRQSRP</sequence>
<dbReference type="RefSeq" id="WP_354012109.1">
    <property type="nucleotide sequence ID" value="NZ_JBEPMU010000001.1"/>
</dbReference>
<proteinExistence type="predicted"/>